<sequence>MTRATYVIEDLAEQLSQPHSLTLRGAEGRHAVTVKRVQPGEELLVISGQGIWAEVCVERILAKDQALLQVQRQGEVRPPRPQVRVVHAIPKSERAELAVDLSTQAGADVIIPWQAEHCVAKWVGAKKIERSLEKWQQAAKAAAKQARRRIIPTVTEPCDTSDLVQLIRQIQDQGGQAFLLDGEADSRLIDEDFDLDEVIIIIGPEGGISPREQEQLQDAGAKTVRLGPEVLRTASAGMVALAAIGSRSQRW</sequence>
<proteinExistence type="inferred from homology"/>
<dbReference type="GO" id="GO:0070042">
    <property type="term" value="F:rRNA (uridine-N3-)-methyltransferase activity"/>
    <property type="evidence" value="ECO:0007669"/>
    <property type="project" value="TreeGrafter"/>
</dbReference>
<dbReference type="InterPro" id="IPR029028">
    <property type="entry name" value="Alpha/beta_knot_MTases"/>
</dbReference>
<protein>
    <recommendedName>
        <fullName evidence="4 12">Ribosomal RNA small subunit methyltransferase E</fullName>
        <ecNumber evidence="3 12">2.1.1.193</ecNumber>
    </recommendedName>
</protein>
<feature type="domain" description="Ribosomal RNA small subunit methyltransferase E PUA-like" evidence="14">
    <location>
        <begin position="23"/>
        <end position="70"/>
    </location>
</feature>
<evidence type="ECO:0000256" key="6">
    <source>
        <dbReference type="ARBA" id="ARBA00022552"/>
    </source>
</evidence>
<dbReference type="EMBL" id="CP046884">
    <property type="protein sequence ID" value="QNQ90643.1"/>
    <property type="molecule type" value="Genomic_DNA"/>
</dbReference>
<organism evidence="15 16">
    <name type="scientific">Corynebacterium poyangense</name>
    <dbReference type="NCBI Taxonomy" id="2684405"/>
    <lineage>
        <taxon>Bacteria</taxon>
        <taxon>Bacillati</taxon>
        <taxon>Actinomycetota</taxon>
        <taxon>Actinomycetes</taxon>
        <taxon>Mycobacteriales</taxon>
        <taxon>Corynebacteriaceae</taxon>
        <taxon>Corynebacterium</taxon>
    </lineage>
</organism>
<dbReference type="Gene3D" id="2.40.240.20">
    <property type="entry name" value="Hypothetical PUA domain-like, domain 1"/>
    <property type="match status" value="1"/>
</dbReference>
<dbReference type="SUPFAM" id="SSF88697">
    <property type="entry name" value="PUA domain-like"/>
    <property type="match status" value="1"/>
</dbReference>
<comment type="catalytic activity">
    <reaction evidence="11 12">
        <text>uridine(1498) in 16S rRNA + S-adenosyl-L-methionine = N(3)-methyluridine(1498) in 16S rRNA + S-adenosyl-L-homocysteine + H(+)</text>
        <dbReference type="Rhea" id="RHEA:42920"/>
        <dbReference type="Rhea" id="RHEA-COMP:10283"/>
        <dbReference type="Rhea" id="RHEA-COMP:10284"/>
        <dbReference type="ChEBI" id="CHEBI:15378"/>
        <dbReference type="ChEBI" id="CHEBI:57856"/>
        <dbReference type="ChEBI" id="CHEBI:59789"/>
        <dbReference type="ChEBI" id="CHEBI:65315"/>
        <dbReference type="ChEBI" id="CHEBI:74502"/>
        <dbReference type="EC" id="2.1.1.193"/>
    </reaction>
</comment>
<name>A0A7H0SQ18_9CORY</name>
<keyword evidence="5 12" id="KW-0963">Cytoplasm</keyword>
<evidence type="ECO:0000256" key="5">
    <source>
        <dbReference type="ARBA" id="ARBA00022490"/>
    </source>
</evidence>
<evidence type="ECO:0000256" key="8">
    <source>
        <dbReference type="ARBA" id="ARBA00022679"/>
    </source>
</evidence>
<comment type="function">
    <text evidence="10 12">Specifically methylates the N3 position of the uracil ring of uridine 1498 (m3U1498) in 16S rRNA. Acts on the fully assembled 30S ribosomal subunit.</text>
</comment>
<evidence type="ECO:0000256" key="9">
    <source>
        <dbReference type="ARBA" id="ARBA00022691"/>
    </source>
</evidence>
<dbReference type="InterPro" id="IPR006700">
    <property type="entry name" value="RsmE"/>
</dbReference>
<evidence type="ECO:0000256" key="2">
    <source>
        <dbReference type="ARBA" id="ARBA00005528"/>
    </source>
</evidence>
<dbReference type="RefSeq" id="WP_187973955.1">
    <property type="nucleotide sequence ID" value="NZ_CP046884.1"/>
</dbReference>
<keyword evidence="16" id="KW-1185">Reference proteome</keyword>
<comment type="similarity">
    <text evidence="2 12">Belongs to the RNA methyltransferase RsmE family.</text>
</comment>
<keyword evidence="6 12" id="KW-0698">rRNA processing</keyword>
<dbReference type="SUPFAM" id="SSF75217">
    <property type="entry name" value="alpha/beta knot"/>
    <property type="match status" value="1"/>
</dbReference>
<gene>
    <name evidence="15" type="ORF">GP475_08340</name>
</gene>
<dbReference type="Gene3D" id="3.40.1280.10">
    <property type="match status" value="1"/>
</dbReference>
<evidence type="ECO:0000256" key="12">
    <source>
        <dbReference type="PIRNR" id="PIRNR015601"/>
    </source>
</evidence>
<dbReference type="PANTHER" id="PTHR30027:SF3">
    <property type="entry name" value="16S RRNA (URACIL(1498)-N(3))-METHYLTRANSFERASE"/>
    <property type="match status" value="1"/>
</dbReference>
<keyword evidence="9 12" id="KW-0949">S-adenosyl-L-methionine</keyword>
<keyword evidence="8 12" id="KW-0808">Transferase</keyword>
<dbReference type="GO" id="GO:0005737">
    <property type="term" value="C:cytoplasm"/>
    <property type="evidence" value="ECO:0007669"/>
    <property type="project" value="UniProtKB-SubCell"/>
</dbReference>
<dbReference type="PANTHER" id="PTHR30027">
    <property type="entry name" value="RIBOSOMAL RNA SMALL SUBUNIT METHYLTRANSFERASE E"/>
    <property type="match status" value="1"/>
</dbReference>
<evidence type="ECO:0000256" key="7">
    <source>
        <dbReference type="ARBA" id="ARBA00022603"/>
    </source>
</evidence>
<dbReference type="AlphaFoldDB" id="A0A7H0SQ18"/>
<dbReference type="InterPro" id="IPR046887">
    <property type="entry name" value="RsmE_PUA-like"/>
</dbReference>
<evidence type="ECO:0000256" key="3">
    <source>
        <dbReference type="ARBA" id="ARBA00012328"/>
    </source>
</evidence>
<evidence type="ECO:0000256" key="11">
    <source>
        <dbReference type="ARBA" id="ARBA00047944"/>
    </source>
</evidence>
<dbReference type="NCBIfam" id="TIGR00046">
    <property type="entry name" value="RsmE family RNA methyltransferase"/>
    <property type="match status" value="1"/>
</dbReference>
<dbReference type="NCBIfam" id="NF008693">
    <property type="entry name" value="PRK11713.2-3"/>
    <property type="match status" value="1"/>
</dbReference>
<dbReference type="EC" id="2.1.1.193" evidence="3 12"/>
<evidence type="ECO:0000259" key="14">
    <source>
        <dbReference type="Pfam" id="PF20260"/>
    </source>
</evidence>
<evidence type="ECO:0000256" key="4">
    <source>
        <dbReference type="ARBA" id="ARBA00013673"/>
    </source>
</evidence>
<dbReference type="InterPro" id="IPR029026">
    <property type="entry name" value="tRNA_m1G_MTases_N"/>
</dbReference>
<dbReference type="Proteomes" id="UP000516320">
    <property type="component" value="Chromosome"/>
</dbReference>
<comment type="subcellular location">
    <subcellularLocation>
        <location evidence="1 12">Cytoplasm</location>
    </subcellularLocation>
</comment>
<dbReference type="InterPro" id="IPR015947">
    <property type="entry name" value="PUA-like_sf"/>
</dbReference>
<evidence type="ECO:0000256" key="1">
    <source>
        <dbReference type="ARBA" id="ARBA00004496"/>
    </source>
</evidence>
<dbReference type="GO" id="GO:0070475">
    <property type="term" value="P:rRNA base methylation"/>
    <property type="evidence" value="ECO:0007669"/>
    <property type="project" value="TreeGrafter"/>
</dbReference>
<evidence type="ECO:0000256" key="10">
    <source>
        <dbReference type="ARBA" id="ARBA00025699"/>
    </source>
</evidence>
<dbReference type="KEGG" id="cpoy:GP475_08340"/>
<keyword evidence="7 12" id="KW-0489">Methyltransferase</keyword>
<evidence type="ECO:0000313" key="15">
    <source>
        <dbReference type="EMBL" id="QNQ90643.1"/>
    </source>
</evidence>
<dbReference type="Pfam" id="PF04452">
    <property type="entry name" value="Methyltrans_RNA"/>
    <property type="match status" value="1"/>
</dbReference>
<evidence type="ECO:0000259" key="13">
    <source>
        <dbReference type="Pfam" id="PF04452"/>
    </source>
</evidence>
<dbReference type="Pfam" id="PF20260">
    <property type="entry name" value="PUA_4"/>
    <property type="match status" value="1"/>
</dbReference>
<dbReference type="InterPro" id="IPR046886">
    <property type="entry name" value="RsmE_MTase_dom"/>
</dbReference>
<evidence type="ECO:0000313" key="16">
    <source>
        <dbReference type="Proteomes" id="UP000516320"/>
    </source>
</evidence>
<feature type="domain" description="Ribosomal RNA small subunit methyltransferase E methyltransferase" evidence="13">
    <location>
        <begin position="80"/>
        <end position="244"/>
    </location>
</feature>
<dbReference type="PIRSF" id="PIRSF015601">
    <property type="entry name" value="MTase_slr0722"/>
    <property type="match status" value="1"/>
</dbReference>
<reference evidence="15 16" key="1">
    <citation type="submission" date="2019-12" db="EMBL/GenBank/DDBJ databases">
        <title>Corynebacterium sp. nov., isolated from feces of the Anser Albifrons in China.</title>
        <authorList>
            <person name="Liu Q."/>
        </authorList>
    </citation>
    <scope>NUCLEOTIDE SEQUENCE [LARGE SCALE GENOMIC DNA]</scope>
    <source>
        <strain evidence="15 16">4H37-19</strain>
    </source>
</reference>
<accession>A0A7H0SQ18</accession>